<organism evidence="11 12">
    <name type="scientific">Methylomicrobium album BG8</name>
    <dbReference type="NCBI Taxonomy" id="686340"/>
    <lineage>
        <taxon>Bacteria</taxon>
        <taxon>Pseudomonadati</taxon>
        <taxon>Pseudomonadota</taxon>
        <taxon>Gammaproteobacteria</taxon>
        <taxon>Methylococcales</taxon>
        <taxon>Methylococcaceae</taxon>
        <taxon>Methylomicrobium</taxon>
    </lineage>
</organism>
<comment type="function">
    <text evidence="10">Channel that permits osmotically driven movement of water in both directions. It is involved in the osmoregulation and in the maintenance of cell turgor during volume expansion in rapidly growing cells. It mediates rapid entry or exit of water in response to abrupt changes in osmolarity.</text>
</comment>
<proteinExistence type="inferred from homology"/>
<comment type="catalytic activity">
    <reaction evidence="10">
        <text>H2O(in) = H2O(out)</text>
        <dbReference type="Rhea" id="RHEA:29667"/>
        <dbReference type="ChEBI" id="CHEBI:15377"/>
    </reaction>
</comment>
<dbReference type="NCBIfam" id="TIGR00861">
    <property type="entry name" value="MIP"/>
    <property type="match status" value="1"/>
</dbReference>
<evidence type="ECO:0000256" key="10">
    <source>
        <dbReference type="HAMAP-Rule" id="MF_01146"/>
    </source>
</evidence>
<comment type="similarity">
    <text evidence="2 10">Belongs to the MIP/aquaporin (TC 1.A.8) family.</text>
</comment>
<dbReference type="AlphaFoldDB" id="H8GKV9"/>
<dbReference type="PROSITE" id="PS00221">
    <property type="entry name" value="MIP"/>
    <property type="match status" value="1"/>
</dbReference>
<evidence type="ECO:0000256" key="2">
    <source>
        <dbReference type="ARBA" id="ARBA00006175"/>
    </source>
</evidence>
<keyword evidence="5" id="KW-0997">Cell inner membrane</keyword>
<gene>
    <name evidence="10" type="primary">aqpZ</name>
    <name evidence="11" type="ORF">Metal_1497</name>
</gene>
<dbReference type="PRINTS" id="PR00783">
    <property type="entry name" value="MINTRINSICP"/>
</dbReference>
<keyword evidence="12" id="KW-1185">Reference proteome</keyword>
<dbReference type="EMBL" id="CM001475">
    <property type="protein sequence ID" value="EIC29281.1"/>
    <property type="molecule type" value="Genomic_DNA"/>
</dbReference>
<feature type="site" description="Selectivity filter" evidence="10">
    <location>
        <position position="187"/>
    </location>
</feature>
<protein>
    <recommendedName>
        <fullName evidence="10">Aquaporin Z</fullName>
    </recommendedName>
</protein>
<feature type="site" description="Selectivity filter" evidence="10">
    <location>
        <position position="42"/>
    </location>
</feature>
<keyword evidence="7 10" id="KW-0677">Repeat</keyword>
<dbReference type="InterPro" id="IPR023743">
    <property type="entry name" value="Aquaporin_Z"/>
</dbReference>
<evidence type="ECO:0000256" key="3">
    <source>
        <dbReference type="ARBA" id="ARBA00022448"/>
    </source>
</evidence>
<accession>H8GKV9</accession>
<dbReference type="Gene3D" id="1.20.1080.10">
    <property type="entry name" value="Glycerol uptake facilitator protein"/>
    <property type="match status" value="1"/>
</dbReference>
<evidence type="ECO:0000313" key="11">
    <source>
        <dbReference type="EMBL" id="EIC29281.1"/>
    </source>
</evidence>
<comment type="caution">
    <text evidence="10">Lacks conserved residue(s) required for the propagation of feature annotation.</text>
</comment>
<sequence>MKQIGAEFLGTFWLVLGGCGSAVLAAAFPNVGIGLLGVAFAFGLTLLTMAYAIGHISGCHLNPAVSIGLWAGGRFPANKLLPYILAQVAGGLVGGGILYLIASGKAGFDAAAGFAANGYGEHSPGGYSLGAALVTEVVMTMMFILIILGATDRRVPQGFAPIPIGLGLTLIHLISIPVTNTSVNPARSLGVAVYAGDWALGQVWLFWVAPIAGALLGAYIYRLIAEERIEDTAAPGFVKQQ</sequence>
<dbReference type="NCBIfam" id="NF003838">
    <property type="entry name" value="PRK05420.1"/>
    <property type="match status" value="1"/>
</dbReference>
<dbReference type="GO" id="GO:0015250">
    <property type="term" value="F:water channel activity"/>
    <property type="evidence" value="ECO:0007669"/>
    <property type="project" value="UniProtKB-UniRule"/>
</dbReference>
<dbReference type="InterPro" id="IPR034294">
    <property type="entry name" value="Aquaporin_transptr"/>
</dbReference>
<evidence type="ECO:0000313" key="12">
    <source>
        <dbReference type="Proteomes" id="UP000005090"/>
    </source>
</evidence>
<dbReference type="Proteomes" id="UP000005090">
    <property type="component" value="Chromosome"/>
</dbReference>
<dbReference type="PROSITE" id="PS51257">
    <property type="entry name" value="PROKAR_LIPOPROTEIN"/>
    <property type="match status" value="1"/>
</dbReference>
<dbReference type="Pfam" id="PF00230">
    <property type="entry name" value="MIP"/>
    <property type="match status" value="1"/>
</dbReference>
<dbReference type="SUPFAM" id="SSF81338">
    <property type="entry name" value="Aquaporin-like"/>
    <property type="match status" value="1"/>
</dbReference>
<keyword evidence="4 10" id="KW-1003">Cell membrane</keyword>
<feature type="transmembrane region" description="Helical" evidence="10">
    <location>
        <begin position="198"/>
        <end position="221"/>
    </location>
</feature>
<evidence type="ECO:0000256" key="8">
    <source>
        <dbReference type="ARBA" id="ARBA00022989"/>
    </source>
</evidence>
<dbReference type="PANTHER" id="PTHR19139:SF199">
    <property type="entry name" value="MIP17260P"/>
    <property type="match status" value="1"/>
</dbReference>
<feature type="short sequence motif" description="NPA 1" evidence="10">
    <location>
        <begin position="62"/>
        <end position="64"/>
    </location>
</feature>
<feature type="site" description="Selectivity filter" evidence="10">
    <location>
        <position position="172"/>
    </location>
</feature>
<comment type="subunit">
    <text evidence="10">Homotetramer.</text>
</comment>
<dbReference type="InterPro" id="IPR000425">
    <property type="entry name" value="MIP"/>
</dbReference>
<dbReference type="InterPro" id="IPR023271">
    <property type="entry name" value="Aquaporin-like"/>
</dbReference>
<dbReference type="STRING" id="686340.Metal_1497"/>
<dbReference type="InterPro" id="IPR022357">
    <property type="entry name" value="MIP_CS"/>
</dbReference>
<dbReference type="HOGENOM" id="CLU_020019_3_2_6"/>
<evidence type="ECO:0000256" key="7">
    <source>
        <dbReference type="ARBA" id="ARBA00022737"/>
    </source>
</evidence>
<name>H8GKV9_METAL</name>
<dbReference type="RefSeq" id="WP_005371013.1">
    <property type="nucleotide sequence ID" value="NZ_CM001475.1"/>
</dbReference>
<evidence type="ECO:0000256" key="6">
    <source>
        <dbReference type="ARBA" id="ARBA00022692"/>
    </source>
</evidence>
<dbReference type="HAMAP" id="MF_01146">
    <property type="entry name" value="Aquaporin_Z"/>
    <property type="match status" value="1"/>
</dbReference>
<feature type="transmembrane region" description="Helical" evidence="10">
    <location>
        <begin position="80"/>
        <end position="102"/>
    </location>
</feature>
<feature type="transmembrane region" description="Helical" evidence="10">
    <location>
        <begin position="127"/>
        <end position="148"/>
    </location>
</feature>
<feature type="transmembrane region" description="Helical" evidence="10">
    <location>
        <begin position="160"/>
        <end position="178"/>
    </location>
</feature>
<feature type="site" description="Involved in tetramerization or stability of the tetramer" evidence="10">
    <location>
        <position position="19"/>
    </location>
</feature>
<feature type="site" description="Selectivity filter" evidence="10">
    <location>
        <position position="181"/>
    </location>
</feature>
<dbReference type="CDD" id="cd00333">
    <property type="entry name" value="MIP"/>
    <property type="match status" value="1"/>
</dbReference>
<keyword evidence="9 10" id="KW-0472">Membrane</keyword>
<comment type="subcellular location">
    <subcellularLocation>
        <location evidence="1 10">Cell membrane</location>
        <topology evidence="1 10">Multi-pass membrane protein</topology>
    </subcellularLocation>
</comment>
<keyword evidence="8 10" id="KW-1133">Transmembrane helix</keyword>
<feature type="transmembrane region" description="Helical" evidence="10">
    <location>
        <begin position="35"/>
        <end position="59"/>
    </location>
</feature>
<keyword evidence="3 10" id="KW-0813">Transport</keyword>
<dbReference type="FunFam" id="1.20.1080.10:FF:000007">
    <property type="entry name" value="Aquaporin Z"/>
    <property type="match status" value="1"/>
</dbReference>
<evidence type="ECO:0000256" key="4">
    <source>
        <dbReference type="ARBA" id="ARBA00022475"/>
    </source>
</evidence>
<dbReference type="PANTHER" id="PTHR19139">
    <property type="entry name" value="AQUAPORIN TRANSPORTER"/>
    <property type="match status" value="1"/>
</dbReference>
<dbReference type="GO" id="GO:0005886">
    <property type="term" value="C:plasma membrane"/>
    <property type="evidence" value="ECO:0007669"/>
    <property type="project" value="UniProtKB-SubCell"/>
</dbReference>
<keyword evidence="6 10" id="KW-0812">Transmembrane</keyword>
<comment type="domain">
    <text evidence="10">Aquaporins contain two tandem repeats each containing three membrane-spanning domains and a pore-forming loop with the signature motif Asn-Pro-Ala (NPA).</text>
</comment>
<dbReference type="eggNOG" id="COG0580">
    <property type="taxonomic scope" value="Bacteria"/>
</dbReference>
<evidence type="ECO:0000256" key="1">
    <source>
        <dbReference type="ARBA" id="ARBA00004651"/>
    </source>
</evidence>
<feature type="short sequence motif" description="NPA 2" evidence="10">
    <location>
        <begin position="184"/>
        <end position="186"/>
    </location>
</feature>
<evidence type="ECO:0000256" key="9">
    <source>
        <dbReference type="ARBA" id="ARBA00023136"/>
    </source>
</evidence>
<reference evidence="11 12" key="1">
    <citation type="journal article" date="2013" name="Genome Announc.">
        <title>Genome Sequence of the Obligate Gammaproteobacterial Methanotroph Methylomicrobium album Strain BG8.</title>
        <authorList>
            <person name="Kits K.D."/>
            <person name="Kalyuzhnaya M.G."/>
            <person name="Klotz M.G."/>
            <person name="Jetten M.S."/>
            <person name="Op den Camp H.J."/>
            <person name="Vuilleumier S."/>
            <person name="Bringel F."/>
            <person name="Dispirito A.A."/>
            <person name="Murrell J.C."/>
            <person name="Bruce D."/>
            <person name="Cheng J.F."/>
            <person name="Copeland A."/>
            <person name="Goodwin L."/>
            <person name="Hauser L."/>
            <person name="Lajus A."/>
            <person name="Land M.L."/>
            <person name="Lapidus A."/>
            <person name="Lucas S."/>
            <person name="Medigue C."/>
            <person name="Pitluck S."/>
            <person name="Woyke T."/>
            <person name="Zeytun A."/>
            <person name="Stein L.Y."/>
        </authorList>
    </citation>
    <scope>NUCLEOTIDE SEQUENCE [LARGE SCALE GENOMIC DNA]</scope>
    <source>
        <strain evidence="11 12">BG8</strain>
    </source>
</reference>
<evidence type="ECO:0000256" key="5">
    <source>
        <dbReference type="ARBA" id="ARBA00022519"/>
    </source>
</evidence>